<evidence type="ECO:0000256" key="1">
    <source>
        <dbReference type="SAM" id="MobiDB-lite"/>
    </source>
</evidence>
<evidence type="ECO:0000313" key="2">
    <source>
        <dbReference type="EMBL" id="KAK5895279.1"/>
    </source>
</evidence>
<accession>A0AAN8GX72</accession>
<gene>
    <name evidence="2" type="ORF">CesoFtcFv8_011884</name>
</gene>
<feature type="region of interest" description="Disordered" evidence="1">
    <location>
        <begin position="54"/>
        <end position="78"/>
    </location>
</feature>
<dbReference type="EMBL" id="JAULUE010002054">
    <property type="protein sequence ID" value="KAK5895279.1"/>
    <property type="molecule type" value="Genomic_DNA"/>
</dbReference>
<proteinExistence type="predicted"/>
<dbReference type="AlphaFoldDB" id="A0AAN8GX72"/>
<comment type="caution">
    <text evidence="2">The sequence shown here is derived from an EMBL/GenBank/DDBJ whole genome shotgun (WGS) entry which is preliminary data.</text>
</comment>
<sequence length="91" mass="9586">MSVISPGLDPPFPAEAAAASSRCFYRLPARCSSPCLMSLGPDAASLLEDSHCHSISTTGPSAGEKPRKRRVNQSAASVRTREPITALVAFE</sequence>
<organism evidence="2 3">
    <name type="scientific">Champsocephalus esox</name>
    <name type="common">pike icefish</name>
    <dbReference type="NCBI Taxonomy" id="159716"/>
    <lineage>
        <taxon>Eukaryota</taxon>
        <taxon>Metazoa</taxon>
        <taxon>Chordata</taxon>
        <taxon>Craniata</taxon>
        <taxon>Vertebrata</taxon>
        <taxon>Euteleostomi</taxon>
        <taxon>Actinopterygii</taxon>
        <taxon>Neopterygii</taxon>
        <taxon>Teleostei</taxon>
        <taxon>Neoteleostei</taxon>
        <taxon>Acanthomorphata</taxon>
        <taxon>Eupercaria</taxon>
        <taxon>Perciformes</taxon>
        <taxon>Notothenioidei</taxon>
        <taxon>Channichthyidae</taxon>
        <taxon>Champsocephalus</taxon>
    </lineage>
</organism>
<dbReference type="Proteomes" id="UP001335648">
    <property type="component" value="Unassembled WGS sequence"/>
</dbReference>
<name>A0AAN8GX72_9TELE</name>
<evidence type="ECO:0000313" key="3">
    <source>
        <dbReference type="Proteomes" id="UP001335648"/>
    </source>
</evidence>
<reference evidence="2 3" key="1">
    <citation type="journal article" date="2023" name="Mol. Biol. Evol.">
        <title>Genomics of Secondarily Temperate Adaptation in the Only Non-Antarctic Icefish.</title>
        <authorList>
            <person name="Rivera-Colon A.G."/>
            <person name="Rayamajhi N."/>
            <person name="Minhas B.F."/>
            <person name="Madrigal G."/>
            <person name="Bilyk K.T."/>
            <person name="Yoon V."/>
            <person name="Hune M."/>
            <person name="Gregory S."/>
            <person name="Cheng C.H.C."/>
            <person name="Catchen J.M."/>
        </authorList>
    </citation>
    <scope>NUCLEOTIDE SEQUENCE [LARGE SCALE GENOMIC DNA]</scope>
    <source>
        <strain evidence="2">JC2023a</strain>
    </source>
</reference>
<keyword evidence="3" id="KW-1185">Reference proteome</keyword>
<protein>
    <submittedName>
        <fullName evidence="2">Uncharacterized protein</fullName>
    </submittedName>
</protein>